<dbReference type="CDD" id="cd00093">
    <property type="entry name" value="HTH_XRE"/>
    <property type="match status" value="1"/>
</dbReference>
<protein>
    <recommendedName>
        <fullName evidence="1">HTH cro/C1-type domain-containing protein</fullName>
    </recommendedName>
</protein>
<reference evidence="2 3" key="1">
    <citation type="journal article" date="2019" name="Nat. Med.">
        <title>A library of human gut bacterial isolates paired with longitudinal multiomics data enables mechanistic microbiome research.</title>
        <authorList>
            <person name="Poyet M."/>
            <person name="Groussin M."/>
            <person name="Gibbons S.M."/>
            <person name="Avila-Pacheco J."/>
            <person name="Jiang X."/>
            <person name="Kearney S.M."/>
            <person name="Perrotta A.R."/>
            <person name="Berdy B."/>
            <person name="Zhao S."/>
            <person name="Lieberman T.D."/>
            <person name="Swanson P.K."/>
            <person name="Smith M."/>
            <person name="Roesemann S."/>
            <person name="Alexander J.E."/>
            <person name="Rich S.A."/>
            <person name="Livny J."/>
            <person name="Vlamakis H."/>
            <person name="Clish C."/>
            <person name="Bullock K."/>
            <person name="Deik A."/>
            <person name="Scott J."/>
            <person name="Pierce K.A."/>
            <person name="Xavier R.J."/>
            <person name="Alm E.J."/>
        </authorList>
    </citation>
    <scope>NUCLEOTIDE SEQUENCE [LARGE SCALE GENOMIC DNA]</scope>
    <source>
        <strain evidence="2 3">BIOML-A20</strain>
    </source>
</reference>
<gene>
    <name evidence="2" type="ORF">GT464_08490</name>
</gene>
<dbReference type="Pfam" id="PF01381">
    <property type="entry name" value="HTH_3"/>
    <property type="match status" value="1"/>
</dbReference>
<dbReference type="Gene3D" id="1.10.260.40">
    <property type="entry name" value="lambda repressor-like DNA-binding domains"/>
    <property type="match status" value="1"/>
</dbReference>
<dbReference type="PROSITE" id="PS50943">
    <property type="entry name" value="HTH_CROC1"/>
    <property type="match status" value="1"/>
</dbReference>
<dbReference type="RefSeq" id="WP_161160823.1">
    <property type="nucleotide sequence ID" value="NZ_WWSR01000015.1"/>
</dbReference>
<accession>A0A6N9JLS2</accession>
<dbReference type="InterPro" id="IPR001387">
    <property type="entry name" value="Cro/C1-type_HTH"/>
</dbReference>
<feature type="domain" description="HTH cro/C1-type" evidence="1">
    <location>
        <begin position="12"/>
        <end position="66"/>
    </location>
</feature>
<dbReference type="InterPro" id="IPR010982">
    <property type="entry name" value="Lambda_DNA-bd_dom_sf"/>
</dbReference>
<evidence type="ECO:0000313" key="2">
    <source>
        <dbReference type="EMBL" id="MZJ39975.1"/>
    </source>
</evidence>
<proteinExistence type="predicted"/>
<organism evidence="2 3">
    <name type="scientific">Collinsella aerofaciens</name>
    <dbReference type="NCBI Taxonomy" id="74426"/>
    <lineage>
        <taxon>Bacteria</taxon>
        <taxon>Bacillati</taxon>
        <taxon>Actinomycetota</taxon>
        <taxon>Coriobacteriia</taxon>
        <taxon>Coriobacteriales</taxon>
        <taxon>Coriobacteriaceae</taxon>
        <taxon>Collinsella</taxon>
    </lineage>
</organism>
<sequence>MATEYVLDADKIAHWRIDNHVPLKQLARAAGVNLSSLSHAISNGREVKMNLLLNLAEAMGEDPRDVVRKKVER</sequence>
<comment type="caution">
    <text evidence="2">The sequence shown here is derived from an EMBL/GenBank/DDBJ whole genome shotgun (WGS) entry which is preliminary data.</text>
</comment>
<dbReference type="Proteomes" id="UP000469380">
    <property type="component" value="Unassembled WGS sequence"/>
</dbReference>
<dbReference type="GO" id="GO:0003677">
    <property type="term" value="F:DNA binding"/>
    <property type="evidence" value="ECO:0007669"/>
    <property type="project" value="InterPro"/>
</dbReference>
<evidence type="ECO:0000313" key="3">
    <source>
        <dbReference type="Proteomes" id="UP000469380"/>
    </source>
</evidence>
<name>A0A6N9JLS2_9ACTN</name>
<dbReference type="SUPFAM" id="SSF47413">
    <property type="entry name" value="lambda repressor-like DNA-binding domains"/>
    <property type="match status" value="1"/>
</dbReference>
<evidence type="ECO:0000259" key="1">
    <source>
        <dbReference type="PROSITE" id="PS50943"/>
    </source>
</evidence>
<dbReference type="SMART" id="SM00530">
    <property type="entry name" value="HTH_XRE"/>
    <property type="match status" value="1"/>
</dbReference>
<dbReference type="EMBL" id="WWSR01000015">
    <property type="protein sequence ID" value="MZJ39975.1"/>
    <property type="molecule type" value="Genomic_DNA"/>
</dbReference>
<dbReference type="AlphaFoldDB" id="A0A6N9JLS2"/>